<dbReference type="CDD" id="cd00086">
    <property type="entry name" value="homeodomain"/>
    <property type="match status" value="1"/>
</dbReference>
<accession>A0AAQ3QPK8</accession>
<dbReference type="PROSITE" id="PS50071">
    <property type="entry name" value="HOMEOBOX_2"/>
    <property type="match status" value="1"/>
</dbReference>
<proteinExistence type="predicted"/>
<feature type="compositionally biased region" description="Acidic residues" evidence="4">
    <location>
        <begin position="187"/>
        <end position="196"/>
    </location>
</feature>
<gene>
    <name evidence="6" type="ORF">Cni_G27711</name>
</gene>
<evidence type="ECO:0000313" key="7">
    <source>
        <dbReference type="Proteomes" id="UP001327560"/>
    </source>
</evidence>
<dbReference type="PANTHER" id="PTHR46777:SF5">
    <property type="entry name" value="WUSCHEL-RELATED HOMEOBOX 13"/>
    <property type="match status" value="1"/>
</dbReference>
<sequence>MGETRRMEWQRGSGGGGGDSGGERNDGAGEGSGGGGGAGPAGERVGEGVLYVKVMTDEQMEVLRRQIAIYGTICEQLVEMHKAVTAHHDSLAGMRLGGLYSDPLMASGSHKIAARQRWTPTTMQLQILETMFKQGNGTPTKQKIKQITIELSQHGQISESNVYNWFQNRRARSKRKQMASLPNSGESEAEADEESPDEKKHRPDSYHHEHLPTGIHNHHYNLQSNAGVNTLPPELNQSQCIYRSNDSSRSSGSSDQMPYENILSTPRLEHLMDKFDMPTSFSPFHPGESYDVLG</sequence>
<dbReference type="SUPFAM" id="SSF46689">
    <property type="entry name" value="Homeodomain-like"/>
    <property type="match status" value="1"/>
</dbReference>
<keyword evidence="2 3" id="KW-0238">DNA-binding</keyword>
<dbReference type="SMART" id="SM00389">
    <property type="entry name" value="HOX"/>
    <property type="match status" value="1"/>
</dbReference>
<feature type="region of interest" description="Disordered" evidence="4">
    <location>
        <begin position="1"/>
        <end position="42"/>
    </location>
</feature>
<protein>
    <recommendedName>
        <fullName evidence="5">Homeobox domain-containing protein</fullName>
    </recommendedName>
</protein>
<keyword evidence="2 3" id="KW-0371">Homeobox</keyword>
<dbReference type="EMBL" id="CP136898">
    <property type="protein sequence ID" value="WOL18914.1"/>
    <property type="molecule type" value="Genomic_DNA"/>
</dbReference>
<dbReference type="AlphaFoldDB" id="A0AAQ3QPK8"/>
<evidence type="ECO:0000256" key="2">
    <source>
        <dbReference type="PROSITE-ProRule" id="PRU00108"/>
    </source>
</evidence>
<reference evidence="6 7" key="1">
    <citation type="submission" date="2023-10" db="EMBL/GenBank/DDBJ databases">
        <title>Chromosome-scale genome assembly provides insights into flower coloration mechanisms of Canna indica.</title>
        <authorList>
            <person name="Li C."/>
        </authorList>
    </citation>
    <scope>NUCLEOTIDE SEQUENCE [LARGE SCALE GENOMIC DNA]</scope>
    <source>
        <tissue evidence="6">Flower</tissue>
    </source>
</reference>
<dbReference type="Pfam" id="PF00046">
    <property type="entry name" value="Homeodomain"/>
    <property type="match status" value="1"/>
</dbReference>
<feature type="DNA-binding region" description="Homeobox" evidence="2">
    <location>
        <begin position="113"/>
        <end position="177"/>
    </location>
</feature>
<dbReference type="InterPro" id="IPR001356">
    <property type="entry name" value="HD"/>
</dbReference>
<dbReference type="GO" id="GO:0003677">
    <property type="term" value="F:DNA binding"/>
    <property type="evidence" value="ECO:0007669"/>
    <property type="project" value="UniProtKB-UniRule"/>
</dbReference>
<organism evidence="6 7">
    <name type="scientific">Canna indica</name>
    <name type="common">Indian-shot</name>
    <dbReference type="NCBI Taxonomy" id="4628"/>
    <lineage>
        <taxon>Eukaryota</taxon>
        <taxon>Viridiplantae</taxon>
        <taxon>Streptophyta</taxon>
        <taxon>Embryophyta</taxon>
        <taxon>Tracheophyta</taxon>
        <taxon>Spermatophyta</taxon>
        <taxon>Magnoliopsida</taxon>
        <taxon>Liliopsida</taxon>
        <taxon>Zingiberales</taxon>
        <taxon>Cannaceae</taxon>
        <taxon>Canna</taxon>
    </lineage>
</organism>
<feature type="compositionally biased region" description="Basic and acidic residues" evidence="4">
    <location>
        <begin position="197"/>
        <end position="211"/>
    </location>
</feature>
<dbReference type="InterPro" id="IPR044559">
    <property type="entry name" value="WOX13-like"/>
</dbReference>
<evidence type="ECO:0000313" key="6">
    <source>
        <dbReference type="EMBL" id="WOL18914.1"/>
    </source>
</evidence>
<keyword evidence="7" id="KW-1185">Reference proteome</keyword>
<evidence type="ECO:0000256" key="1">
    <source>
        <dbReference type="ARBA" id="ARBA00004123"/>
    </source>
</evidence>
<feature type="region of interest" description="Disordered" evidence="4">
    <location>
        <begin position="174"/>
        <end position="233"/>
    </location>
</feature>
<feature type="domain" description="Homeobox" evidence="5">
    <location>
        <begin position="111"/>
        <end position="176"/>
    </location>
</feature>
<dbReference type="Gene3D" id="1.10.10.60">
    <property type="entry name" value="Homeodomain-like"/>
    <property type="match status" value="1"/>
</dbReference>
<evidence type="ECO:0000256" key="3">
    <source>
        <dbReference type="RuleBase" id="RU000682"/>
    </source>
</evidence>
<name>A0AAQ3QPK8_9LILI</name>
<feature type="compositionally biased region" description="Gly residues" evidence="4">
    <location>
        <begin position="28"/>
        <end position="40"/>
    </location>
</feature>
<dbReference type="Proteomes" id="UP001327560">
    <property type="component" value="Chromosome 9"/>
</dbReference>
<dbReference type="PANTHER" id="PTHR46777">
    <property type="entry name" value="WUSCHEL-RELATED HOMEOBOX 13"/>
    <property type="match status" value="1"/>
</dbReference>
<dbReference type="InterPro" id="IPR009057">
    <property type="entry name" value="Homeodomain-like_sf"/>
</dbReference>
<evidence type="ECO:0000256" key="4">
    <source>
        <dbReference type="SAM" id="MobiDB-lite"/>
    </source>
</evidence>
<dbReference type="GO" id="GO:0005634">
    <property type="term" value="C:nucleus"/>
    <property type="evidence" value="ECO:0007669"/>
    <property type="project" value="UniProtKB-SubCell"/>
</dbReference>
<evidence type="ECO:0000259" key="5">
    <source>
        <dbReference type="PROSITE" id="PS50071"/>
    </source>
</evidence>
<keyword evidence="2 3" id="KW-0539">Nucleus</keyword>
<comment type="subcellular location">
    <subcellularLocation>
        <location evidence="1 2 3">Nucleus</location>
    </subcellularLocation>
</comment>
<dbReference type="GO" id="GO:0003700">
    <property type="term" value="F:DNA-binding transcription factor activity"/>
    <property type="evidence" value="ECO:0007669"/>
    <property type="project" value="InterPro"/>
</dbReference>